<evidence type="ECO:0000313" key="1">
    <source>
        <dbReference type="EMBL" id="PTA66729.1"/>
    </source>
</evidence>
<dbReference type="EMBL" id="PYSV01000021">
    <property type="protein sequence ID" value="PTA66729.1"/>
    <property type="molecule type" value="Genomic_DNA"/>
</dbReference>
<protein>
    <submittedName>
        <fullName evidence="1">Uncharacterized protein</fullName>
    </submittedName>
</protein>
<dbReference type="RefSeq" id="WP_107139242.1">
    <property type="nucleotide sequence ID" value="NZ_PYSV01000021.1"/>
</dbReference>
<organism evidence="1 2">
    <name type="scientific">Deinococcus arcticus</name>
    <dbReference type="NCBI Taxonomy" id="2136176"/>
    <lineage>
        <taxon>Bacteria</taxon>
        <taxon>Thermotogati</taxon>
        <taxon>Deinococcota</taxon>
        <taxon>Deinococci</taxon>
        <taxon>Deinococcales</taxon>
        <taxon>Deinococcaceae</taxon>
        <taxon>Deinococcus</taxon>
    </lineage>
</organism>
<comment type="caution">
    <text evidence="1">The sequence shown here is derived from an EMBL/GenBank/DDBJ whole genome shotgun (WGS) entry which is preliminary data.</text>
</comment>
<gene>
    <name evidence="1" type="ORF">C8263_16535</name>
</gene>
<proteinExistence type="predicted"/>
<reference evidence="1 2" key="1">
    <citation type="submission" date="2018-03" db="EMBL/GenBank/DDBJ databases">
        <title>Draft genome of Deinococcus sp. OD32.</title>
        <authorList>
            <person name="Wang X.-P."/>
            <person name="Du Z.-J."/>
        </authorList>
    </citation>
    <scope>NUCLEOTIDE SEQUENCE [LARGE SCALE GENOMIC DNA]</scope>
    <source>
        <strain evidence="1 2">OD32</strain>
    </source>
</reference>
<keyword evidence="2" id="KW-1185">Reference proteome</keyword>
<dbReference type="Proteomes" id="UP000240317">
    <property type="component" value="Unassembled WGS sequence"/>
</dbReference>
<dbReference type="AlphaFoldDB" id="A0A2T3W4D7"/>
<sequence>MTKFYLVGTVPVKIEKRPDGATVVQAFNVQLGRLENNSRYYTMIRRDDTGLVRVITEAEFDAQVAALRLKAS</sequence>
<accession>A0A2T3W4D7</accession>
<name>A0A2T3W4D7_9DEIO</name>
<evidence type="ECO:0000313" key="2">
    <source>
        <dbReference type="Proteomes" id="UP000240317"/>
    </source>
</evidence>
<dbReference type="OrthoDB" id="72112at2"/>